<evidence type="ECO:0000256" key="3">
    <source>
        <dbReference type="ARBA" id="ARBA00022737"/>
    </source>
</evidence>
<dbReference type="Proteomes" id="UP000275267">
    <property type="component" value="Unassembled WGS sequence"/>
</dbReference>
<evidence type="ECO:0000256" key="2">
    <source>
        <dbReference type="ARBA" id="ARBA00022679"/>
    </source>
</evidence>
<gene>
    <name evidence="9" type="ORF">C2845_PM01G20060</name>
</gene>
<dbReference type="Pfam" id="PF13499">
    <property type="entry name" value="EF-hand_7"/>
    <property type="match status" value="1"/>
</dbReference>
<keyword evidence="3" id="KW-0677">Repeat</keyword>
<keyword evidence="4" id="KW-0547">Nucleotide-binding</keyword>
<dbReference type="InterPro" id="IPR011992">
    <property type="entry name" value="EF-hand-dom_pair"/>
</dbReference>
<keyword evidence="2" id="KW-0808">Transferase</keyword>
<protein>
    <submittedName>
        <fullName evidence="9">Calcium-dependent protein kinase isoform 1-like</fullName>
    </submittedName>
</protein>
<dbReference type="PROSITE" id="PS50011">
    <property type="entry name" value="PROTEIN_KINASE_DOM"/>
    <property type="match status" value="1"/>
</dbReference>
<evidence type="ECO:0000256" key="6">
    <source>
        <dbReference type="ARBA" id="ARBA00022840"/>
    </source>
</evidence>
<keyword evidence="10" id="KW-1185">Reference proteome</keyword>
<feature type="domain" description="Protein kinase" evidence="7">
    <location>
        <begin position="1"/>
        <end position="180"/>
    </location>
</feature>
<dbReference type="Gene3D" id="1.10.510.10">
    <property type="entry name" value="Transferase(Phosphotransferase) domain 1"/>
    <property type="match status" value="1"/>
</dbReference>
<dbReference type="InterPro" id="IPR002048">
    <property type="entry name" value="EF_hand_dom"/>
</dbReference>
<dbReference type="STRING" id="4540.A0A3L6TR91"/>
<dbReference type="InterPro" id="IPR050205">
    <property type="entry name" value="CDPK_Ser/Thr_kinases"/>
</dbReference>
<evidence type="ECO:0000256" key="5">
    <source>
        <dbReference type="ARBA" id="ARBA00022777"/>
    </source>
</evidence>
<evidence type="ECO:0000256" key="1">
    <source>
        <dbReference type="ARBA" id="ARBA00022527"/>
    </source>
</evidence>
<accession>A0A3L6TR91</accession>
<name>A0A3L6TR91_PANMI</name>
<dbReference type="PANTHER" id="PTHR24349">
    <property type="entry name" value="SERINE/THREONINE-PROTEIN KINASE"/>
    <property type="match status" value="1"/>
</dbReference>
<evidence type="ECO:0000259" key="8">
    <source>
        <dbReference type="PROSITE" id="PS50222"/>
    </source>
</evidence>
<dbReference type="Pfam" id="PF00069">
    <property type="entry name" value="Pkinase"/>
    <property type="match status" value="1"/>
</dbReference>
<evidence type="ECO:0000259" key="7">
    <source>
        <dbReference type="PROSITE" id="PS50011"/>
    </source>
</evidence>
<dbReference type="GO" id="GO:0005524">
    <property type="term" value="F:ATP binding"/>
    <property type="evidence" value="ECO:0007669"/>
    <property type="project" value="UniProtKB-KW"/>
</dbReference>
<dbReference type="Pfam" id="PF13833">
    <property type="entry name" value="EF-hand_8"/>
    <property type="match status" value="1"/>
</dbReference>
<keyword evidence="6" id="KW-0067">ATP-binding</keyword>
<dbReference type="FunFam" id="1.10.238.10:FF:000003">
    <property type="entry name" value="Calmodulin A"/>
    <property type="match status" value="1"/>
</dbReference>
<dbReference type="Gene3D" id="1.10.238.10">
    <property type="entry name" value="EF-hand"/>
    <property type="match status" value="2"/>
</dbReference>
<proteinExistence type="predicted"/>
<dbReference type="SMART" id="SM00054">
    <property type="entry name" value="EFh"/>
    <property type="match status" value="2"/>
</dbReference>
<keyword evidence="5" id="KW-0418">Kinase</keyword>
<reference evidence="10" key="1">
    <citation type="journal article" date="2019" name="Nat. Commun.">
        <title>The genome of broomcorn millet.</title>
        <authorList>
            <person name="Zou C."/>
            <person name="Miki D."/>
            <person name="Li D."/>
            <person name="Tang Q."/>
            <person name="Xiao L."/>
            <person name="Rajput S."/>
            <person name="Deng P."/>
            <person name="Jia W."/>
            <person name="Huang R."/>
            <person name="Zhang M."/>
            <person name="Sun Y."/>
            <person name="Hu J."/>
            <person name="Fu X."/>
            <person name="Schnable P.S."/>
            <person name="Li F."/>
            <person name="Zhang H."/>
            <person name="Feng B."/>
            <person name="Zhu X."/>
            <person name="Liu R."/>
            <person name="Schnable J.C."/>
            <person name="Zhu J.-K."/>
            <person name="Zhang H."/>
        </authorList>
    </citation>
    <scope>NUCLEOTIDE SEQUENCE [LARGE SCALE GENOMIC DNA]</scope>
</reference>
<dbReference type="OrthoDB" id="40902at2759"/>
<dbReference type="SUPFAM" id="SSF56112">
    <property type="entry name" value="Protein kinase-like (PK-like)"/>
    <property type="match status" value="1"/>
</dbReference>
<dbReference type="PROSITE" id="PS50222">
    <property type="entry name" value="EF_HAND_2"/>
    <property type="match status" value="1"/>
</dbReference>
<feature type="domain" description="EF-hand" evidence="8">
    <location>
        <begin position="222"/>
        <end position="257"/>
    </location>
</feature>
<keyword evidence="1" id="KW-0723">Serine/threonine-protein kinase</keyword>
<dbReference type="SUPFAM" id="SSF47473">
    <property type="entry name" value="EF-hand"/>
    <property type="match status" value="1"/>
</dbReference>
<dbReference type="GO" id="GO:0004674">
    <property type="term" value="F:protein serine/threonine kinase activity"/>
    <property type="evidence" value="ECO:0007669"/>
    <property type="project" value="UniProtKB-KW"/>
</dbReference>
<sequence>MGNQCQNGTYGNKYNNYNRYQNERLASRYDDGDDTEDCFSGSSRSSVADLMQQGLRRTLTSISVLGQKTPNSCKISGKVFTEVVGSPYYIAPEVLQNHYGPEAEIWTAGVILYVLLSGVPPFWADTRRGVYDKIQDGHFDLESEQWQRISDSAKDLIRKMLCPCPSERLKAPEVLQHPWICDNGLATDLTRDPTVSRLNKLSATNKLKKLALQVIAEHLSEQETARLREMFKAMDTENRGVITLGELKEGLRRYCSVFKRTEINGVMDAPDSDTTTSIHWEEFIAATVPLGKIEHKEHLMPTFTYFDKDGNGYITVDKRQKPQVEQNMEDAFLEEIILEVNQNNDGQTNYSEFVTMMQSNNSGLGWQTMESGLDVPLREAPEVY</sequence>
<dbReference type="InterPro" id="IPR000719">
    <property type="entry name" value="Prot_kinase_dom"/>
</dbReference>
<evidence type="ECO:0000313" key="9">
    <source>
        <dbReference type="EMBL" id="RLN42011.1"/>
    </source>
</evidence>
<dbReference type="CDD" id="cd00051">
    <property type="entry name" value="EFh"/>
    <property type="match status" value="1"/>
</dbReference>
<evidence type="ECO:0000256" key="4">
    <source>
        <dbReference type="ARBA" id="ARBA00022741"/>
    </source>
</evidence>
<dbReference type="EMBL" id="PQIB02000001">
    <property type="protein sequence ID" value="RLN42011.1"/>
    <property type="molecule type" value="Genomic_DNA"/>
</dbReference>
<organism evidence="9 10">
    <name type="scientific">Panicum miliaceum</name>
    <name type="common">Proso millet</name>
    <name type="synonym">Broomcorn millet</name>
    <dbReference type="NCBI Taxonomy" id="4540"/>
    <lineage>
        <taxon>Eukaryota</taxon>
        <taxon>Viridiplantae</taxon>
        <taxon>Streptophyta</taxon>
        <taxon>Embryophyta</taxon>
        <taxon>Tracheophyta</taxon>
        <taxon>Spermatophyta</taxon>
        <taxon>Magnoliopsida</taxon>
        <taxon>Liliopsida</taxon>
        <taxon>Poales</taxon>
        <taxon>Poaceae</taxon>
        <taxon>PACMAD clade</taxon>
        <taxon>Panicoideae</taxon>
        <taxon>Panicodae</taxon>
        <taxon>Paniceae</taxon>
        <taxon>Panicinae</taxon>
        <taxon>Panicum</taxon>
        <taxon>Panicum sect. Panicum</taxon>
    </lineage>
</organism>
<comment type="caution">
    <text evidence="9">The sequence shown here is derived from an EMBL/GenBank/DDBJ whole genome shotgun (WGS) entry which is preliminary data.</text>
</comment>
<evidence type="ECO:0000313" key="10">
    <source>
        <dbReference type="Proteomes" id="UP000275267"/>
    </source>
</evidence>
<dbReference type="SMART" id="SM00220">
    <property type="entry name" value="S_TKc"/>
    <property type="match status" value="1"/>
</dbReference>
<dbReference type="InterPro" id="IPR011009">
    <property type="entry name" value="Kinase-like_dom_sf"/>
</dbReference>
<dbReference type="GO" id="GO:0005509">
    <property type="term" value="F:calcium ion binding"/>
    <property type="evidence" value="ECO:0007669"/>
    <property type="project" value="InterPro"/>
</dbReference>
<dbReference type="AlphaFoldDB" id="A0A3L6TR91"/>